<comment type="caution">
    <text evidence="1">The sequence shown here is derived from an EMBL/GenBank/DDBJ whole genome shotgun (WGS) entry which is preliminary data.</text>
</comment>
<dbReference type="EMBL" id="JTDI01000003">
    <property type="protein sequence ID" value="KHK91992.1"/>
    <property type="molecule type" value="Genomic_DNA"/>
</dbReference>
<evidence type="ECO:0000313" key="2">
    <source>
        <dbReference type="Proteomes" id="UP000031057"/>
    </source>
</evidence>
<name>A0A0B1ZS19_9SPHN</name>
<reference evidence="1 2" key="1">
    <citation type="submission" date="2014-10" db="EMBL/GenBank/DDBJ databases">
        <title>Genome sequence of Novosphingobium malaysiense MUSC 273(T).</title>
        <authorList>
            <person name="Lee L.-H."/>
        </authorList>
    </citation>
    <scope>NUCLEOTIDE SEQUENCE [LARGE SCALE GENOMIC DNA]</scope>
    <source>
        <strain evidence="1 2">MUSC 273</strain>
    </source>
</reference>
<evidence type="ECO:0000313" key="1">
    <source>
        <dbReference type="EMBL" id="KHK91992.1"/>
    </source>
</evidence>
<dbReference type="AlphaFoldDB" id="A0A0B1ZS19"/>
<dbReference type="Proteomes" id="UP000031057">
    <property type="component" value="Unassembled WGS sequence"/>
</dbReference>
<protein>
    <submittedName>
        <fullName evidence="1">Uncharacterized protein</fullName>
    </submittedName>
</protein>
<keyword evidence="2" id="KW-1185">Reference proteome</keyword>
<organism evidence="1 2">
    <name type="scientific">Novosphingobium malaysiense</name>
    <dbReference type="NCBI Taxonomy" id="1348853"/>
    <lineage>
        <taxon>Bacteria</taxon>
        <taxon>Pseudomonadati</taxon>
        <taxon>Pseudomonadota</taxon>
        <taxon>Alphaproteobacteria</taxon>
        <taxon>Sphingomonadales</taxon>
        <taxon>Sphingomonadaceae</taxon>
        <taxon>Novosphingobium</taxon>
    </lineage>
</organism>
<gene>
    <name evidence="1" type="ORF">LK12_12210</name>
</gene>
<sequence length="141" mass="16076">MSAMAVSAPAMAKMDLYEDYESGQEVIELTTVQVDDGQFDTYLEGLKSTWIASNEVAKKLGMIKDYRIYWNPAPTDHSFDLVLEIVYPSVKEWAGSKAEYMKFLDAYGKANVDQGDETVRKLYNQIRKITGTYVMREVIVH</sequence>
<proteinExistence type="predicted"/>
<accession>A0A0B1ZS19</accession>